<evidence type="ECO:0000313" key="3">
    <source>
        <dbReference type="Proteomes" id="UP000593802"/>
    </source>
</evidence>
<dbReference type="SUPFAM" id="SSF58100">
    <property type="entry name" value="Bacterial hemolysins"/>
    <property type="match status" value="1"/>
</dbReference>
<accession>A0A7I8DDT0</accession>
<dbReference type="EMBL" id="AP023366">
    <property type="protein sequence ID" value="BCJ88255.1"/>
    <property type="molecule type" value="Genomic_DNA"/>
</dbReference>
<dbReference type="AlphaFoldDB" id="A0A7I8DDT0"/>
<keyword evidence="3" id="KW-1185">Reference proteome</keyword>
<reference evidence="2 3" key="1">
    <citation type="submission" date="2020-08" db="EMBL/GenBank/DDBJ databases">
        <title>Complete Genome Sequence of Effusibacillus dendaii Strain skT53, Isolated from Farmland soil.</title>
        <authorList>
            <person name="Konishi T."/>
            <person name="Kawasaki H."/>
        </authorList>
    </citation>
    <scope>NUCLEOTIDE SEQUENCE [LARGE SCALE GENOMIC DNA]</scope>
    <source>
        <strain evidence="3">skT53</strain>
    </source>
</reference>
<evidence type="ECO:0000256" key="1">
    <source>
        <dbReference type="SAM" id="Coils"/>
    </source>
</evidence>
<proteinExistence type="predicted"/>
<feature type="coiled-coil region" evidence="1">
    <location>
        <begin position="22"/>
        <end position="63"/>
    </location>
</feature>
<dbReference type="KEGG" id="eff:skT53_32400"/>
<evidence type="ECO:0000313" key="2">
    <source>
        <dbReference type="EMBL" id="BCJ88255.1"/>
    </source>
</evidence>
<keyword evidence="1" id="KW-0175">Coiled coil</keyword>
<dbReference type="Proteomes" id="UP000593802">
    <property type="component" value="Chromosome"/>
</dbReference>
<organism evidence="2 3">
    <name type="scientific">Effusibacillus dendaii</name>
    <dbReference type="NCBI Taxonomy" id="2743772"/>
    <lineage>
        <taxon>Bacteria</taxon>
        <taxon>Bacillati</taxon>
        <taxon>Bacillota</taxon>
        <taxon>Bacilli</taxon>
        <taxon>Bacillales</taxon>
        <taxon>Alicyclobacillaceae</taxon>
        <taxon>Effusibacillus</taxon>
    </lineage>
</organism>
<name>A0A7I8DDT0_9BACL</name>
<protein>
    <submittedName>
        <fullName evidence="2">Uncharacterized protein</fullName>
    </submittedName>
</protein>
<sequence>MIKPYKIYKPKTNVLLRHCKEEKELQGQLSQLRLEIQERQKQASDLLVELTRLTRKLEESRESFTMKQTKWHQITDGTPASELQQQVAKELESIAEAVITC</sequence>
<gene>
    <name evidence="2" type="ORF">skT53_32400</name>
</gene>